<evidence type="ECO:0000256" key="1">
    <source>
        <dbReference type="ARBA" id="ARBA00022491"/>
    </source>
</evidence>
<dbReference type="PANTHER" id="PTHR30363">
    <property type="entry name" value="HTH-TYPE TRANSCRIPTIONAL REGULATOR SRLR-RELATED"/>
    <property type="match status" value="1"/>
</dbReference>
<keyword evidence="6" id="KW-1185">Reference proteome</keyword>
<dbReference type="SUPFAM" id="SSF46785">
    <property type="entry name" value="Winged helix' DNA-binding domain"/>
    <property type="match status" value="1"/>
</dbReference>
<gene>
    <name evidence="5" type="primary">yulB</name>
    <name evidence="5" type="ORF">GCM10007100_19630</name>
</gene>
<dbReference type="InterPro" id="IPR036390">
    <property type="entry name" value="WH_DNA-bd_sf"/>
</dbReference>
<keyword evidence="3" id="KW-0804">Transcription</keyword>
<feature type="domain" description="HTH deoR-type" evidence="4">
    <location>
        <begin position="3"/>
        <end position="58"/>
    </location>
</feature>
<evidence type="ECO:0000259" key="4">
    <source>
        <dbReference type="PROSITE" id="PS51000"/>
    </source>
</evidence>
<dbReference type="Pfam" id="PF00455">
    <property type="entry name" value="DeoRC"/>
    <property type="match status" value="1"/>
</dbReference>
<reference evidence="5" key="1">
    <citation type="journal article" date="2014" name="Int. J. Syst. Evol. Microbiol.">
        <title>Complete genome sequence of Corynebacterium casei LMG S-19264T (=DSM 44701T), isolated from a smear-ripened cheese.</title>
        <authorList>
            <consortium name="US DOE Joint Genome Institute (JGI-PGF)"/>
            <person name="Walter F."/>
            <person name="Albersmeier A."/>
            <person name="Kalinowski J."/>
            <person name="Ruckert C."/>
        </authorList>
    </citation>
    <scope>NUCLEOTIDE SEQUENCE</scope>
    <source>
        <strain evidence="5">KCTC 12988</strain>
    </source>
</reference>
<dbReference type="InterPro" id="IPR050313">
    <property type="entry name" value="Carb_Metab_HTH_regulators"/>
</dbReference>
<dbReference type="SMART" id="SM01134">
    <property type="entry name" value="DeoRC"/>
    <property type="match status" value="1"/>
</dbReference>
<accession>A0A918TNW5</accession>
<dbReference type="SMART" id="SM00420">
    <property type="entry name" value="HTH_DEOR"/>
    <property type="match status" value="1"/>
</dbReference>
<name>A0A918TNW5_9BACT</name>
<dbReference type="Pfam" id="PF08220">
    <property type="entry name" value="HTH_DeoR"/>
    <property type="match status" value="1"/>
</dbReference>
<dbReference type="GO" id="GO:0003700">
    <property type="term" value="F:DNA-binding transcription factor activity"/>
    <property type="evidence" value="ECO:0007669"/>
    <property type="project" value="InterPro"/>
</dbReference>
<dbReference type="PRINTS" id="PR00037">
    <property type="entry name" value="HTHLACR"/>
</dbReference>
<dbReference type="InterPro" id="IPR001034">
    <property type="entry name" value="DeoR_HTH"/>
</dbReference>
<evidence type="ECO:0000313" key="5">
    <source>
        <dbReference type="EMBL" id="GHC53234.1"/>
    </source>
</evidence>
<proteinExistence type="predicted"/>
<dbReference type="InterPro" id="IPR037171">
    <property type="entry name" value="NagB/RpiA_transferase-like"/>
</dbReference>
<reference evidence="5" key="2">
    <citation type="submission" date="2020-09" db="EMBL/GenBank/DDBJ databases">
        <authorList>
            <person name="Sun Q."/>
            <person name="Kim S."/>
        </authorList>
    </citation>
    <scope>NUCLEOTIDE SEQUENCE</scope>
    <source>
        <strain evidence="5">KCTC 12988</strain>
    </source>
</reference>
<dbReference type="SUPFAM" id="SSF100950">
    <property type="entry name" value="NagB/RpiA/CoA transferase-like"/>
    <property type="match status" value="1"/>
</dbReference>
<comment type="caution">
    <text evidence="5">The sequence shown here is derived from an EMBL/GenBank/DDBJ whole genome shotgun (WGS) entry which is preliminary data.</text>
</comment>
<evidence type="ECO:0000256" key="2">
    <source>
        <dbReference type="ARBA" id="ARBA00023015"/>
    </source>
</evidence>
<keyword evidence="1" id="KW-0678">Repressor</keyword>
<dbReference type="Proteomes" id="UP000644507">
    <property type="component" value="Unassembled WGS sequence"/>
</dbReference>
<evidence type="ECO:0000256" key="3">
    <source>
        <dbReference type="ARBA" id="ARBA00023163"/>
    </source>
</evidence>
<organism evidence="5 6">
    <name type="scientific">Roseibacillus persicicus</name>
    <dbReference type="NCBI Taxonomy" id="454148"/>
    <lineage>
        <taxon>Bacteria</taxon>
        <taxon>Pseudomonadati</taxon>
        <taxon>Verrucomicrobiota</taxon>
        <taxon>Verrucomicrobiia</taxon>
        <taxon>Verrucomicrobiales</taxon>
        <taxon>Verrucomicrobiaceae</taxon>
        <taxon>Roseibacillus</taxon>
    </lineage>
</organism>
<dbReference type="EMBL" id="BMXI01000007">
    <property type="protein sequence ID" value="GHC53234.1"/>
    <property type="molecule type" value="Genomic_DNA"/>
</dbReference>
<dbReference type="InterPro" id="IPR014036">
    <property type="entry name" value="DeoR-like_C"/>
</dbReference>
<evidence type="ECO:0000313" key="6">
    <source>
        <dbReference type="Proteomes" id="UP000644507"/>
    </source>
</evidence>
<dbReference type="RefSeq" id="WP_189569766.1">
    <property type="nucleotide sequence ID" value="NZ_BMXI01000007.1"/>
</dbReference>
<dbReference type="AlphaFoldDB" id="A0A918TNW5"/>
<sequence length="254" mass="28127">MLAAERQSHILLRSQALGVVRTRVLAKELGVVEETIRRDLDKLAELGALVRVHGGAAVNDFGHRDLAYEEREVSQQKEKVAIARCAAQAIKVGETILFDASSTCLQMAKLIPPNLRVRVVTYSLPIFEIFKDRKQVDLVLLGGDYESRGRRFGGPLTEEGLLSCRIDRFFFSAKGFDTTKGASEANEEQARLKTVGLIRSSWGALLVDGTKLGSDSSYHFAQTHELSAVFTDELGGEYFERAPLRESRKVTIAD</sequence>
<protein>
    <submittedName>
        <fullName evidence="5">HTH-type transcriptional regulator YulB</fullName>
    </submittedName>
</protein>
<keyword evidence="2" id="KW-0805">Transcription regulation</keyword>
<dbReference type="PANTHER" id="PTHR30363:SF4">
    <property type="entry name" value="GLYCEROL-3-PHOSPHATE REGULON REPRESSOR"/>
    <property type="match status" value="1"/>
</dbReference>
<dbReference type="PROSITE" id="PS51000">
    <property type="entry name" value="HTH_DEOR_2"/>
    <property type="match status" value="1"/>
</dbReference>